<evidence type="ECO:0000313" key="1">
    <source>
        <dbReference type="EMBL" id="XAO13426.1"/>
    </source>
</evidence>
<accession>A0AB38ZM72</accession>
<proteinExistence type="predicted"/>
<dbReference type="EMBL" id="PP130629">
    <property type="protein sequence ID" value="XAO13426.1"/>
    <property type="molecule type" value="Genomic_DNA"/>
</dbReference>
<protein>
    <submittedName>
        <fullName evidence="1">Uncharacterized protein</fullName>
    </submittedName>
</protein>
<organism evidence="1">
    <name type="scientific">Mantoniella tinhauana virus 1</name>
    <dbReference type="NCBI Taxonomy" id="3111543"/>
    <lineage>
        <taxon>Viruses</taxon>
    </lineage>
</organism>
<reference evidence="1" key="1">
    <citation type="submission" date="2024-01" db="EMBL/GenBank/DDBJ databases">
        <title>Genomic and biogeographic characterisation of Mantoniella tinhauana virus 1, the first discovered Mantoniella-infecting prasinovirus.</title>
        <authorList>
            <person name="Rey Redondo E."/>
            <person name="Yung C.C.M."/>
        </authorList>
    </citation>
    <scope>NUCLEOTIDE SEQUENCE</scope>
    <source>
        <strain evidence="1">Lau Fau Shan</strain>
    </source>
</reference>
<sequence length="120" mass="14076">MFIVIIITLIILFCMRKKYPDYFFVTDGASKNMYLKMHADGMHHEKLAQFERLENEFLKLVYTSQTTGIPYIIQTSLLSNKIKETFPSYDFSYHTIYLKKSATVSQPWPLPRGSPYPNHS</sequence>
<name>A0AB38ZM72_9VIRU</name>